<sequence>MRLVPRRGHH</sequence>
<organism evidence="1 2">
    <name type="scientific">Macrostomum lignano</name>
    <dbReference type="NCBI Taxonomy" id="282301"/>
    <lineage>
        <taxon>Eukaryota</taxon>
        <taxon>Metazoa</taxon>
        <taxon>Spiralia</taxon>
        <taxon>Lophotrochozoa</taxon>
        <taxon>Platyhelminthes</taxon>
        <taxon>Rhabditophora</taxon>
        <taxon>Macrostomorpha</taxon>
        <taxon>Macrostomida</taxon>
        <taxon>Macrostomidae</taxon>
        <taxon>Macrostomum</taxon>
    </lineage>
</organism>
<proteinExistence type="predicted"/>
<protein>
    <submittedName>
        <fullName evidence="2">Uncharacterized protein</fullName>
    </submittedName>
</protein>
<keyword evidence="1" id="KW-1185">Reference proteome</keyword>
<reference evidence="2" key="1">
    <citation type="submission" date="2016-11" db="UniProtKB">
        <authorList>
            <consortium name="WormBaseParasite"/>
        </authorList>
    </citation>
    <scope>IDENTIFICATION</scope>
</reference>
<evidence type="ECO:0000313" key="1">
    <source>
        <dbReference type="Proteomes" id="UP000095280"/>
    </source>
</evidence>
<evidence type="ECO:0000313" key="2">
    <source>
        <dbReference type="WBParaSite" id="maker-uti_cns_0012625-snap-gene-0.1-mRNA-1"/>
    </source>
</evidence>
<accession>A0A1I8IHJ2</accession>
<name>A0A1I8IHJ2_9PLAT</name>
<dbReference type="WBParaSite" id="maker-uti_cns_0012625-snap-gene-0.1-mRNA-1">
    <property type="protein sequence ID" value="maker-uti_cns_0012625-snap-gene-0.1-mRNA-1"/>
    <property type="gene ID" value="maker-uti_cns_0012625-snap-gene-0.1"/>
</dbReference>
<dbReference type="Proteomes" id="UP000095280">
    <property type="component" value="Unplaced"/>
</dbReference>